<dbReference type="Gene3D" id="3.40.50.1000">
    <property type="entry name" value="HAD superfamily/HAD-like"/>
    <property type="match status" value="1"/>
</dbReference>
<dbReference type="InterPro" id="IPR006439">
    <property type="entry name" value="HAD-SF_hydro_IA"/>
</dbReference>
<dbReference type="SUPFAM" id="SSF56784">
    <property type="entry name" value="HAD-like"/>
    <property type="match status" value="1"/>
</dbReference>
<dbReference type="InterPro" id="IPR036412">
    <property type="entry name" value="HAD-like_sf"/>
</dbReference>
<gene>
    <name evidence="1" type="ordered locus">Bfae_17550</name>
</gene>
<dbReference type="HOGENOM" id="CLU_045011_9_4_11"/>
<dbReference type="STRING" id="446465.Bfae_17550"/>
<dbReference type="EMBL" id="CP001643">
    <property type="protein sequence ID" value="ACU85576.1"/>
    <property type="molecule type" value="Genomic_DNA"/>
</dbReference>
<organism evidence="1 2">
    <name type="scientific">Brachybacterium faecium (strain ATCC 43885 / DSM 4810 / JCM 11609 / LMG 19847 / NBRC 14762 / NCIMB 9860 / 6-10)</name>
    <dbReference type="NCBI Taxonomy" id="446465"/>
    <lineage>
        <taxon>Bacteria</taxon>
        <taxon>Bacillati</taxon>
        <taxon>Actinomycetota</taxon>
        <taxon>Actinomycetes</taxon>
        <taxon>Micrococcales</taxon>
        <taxon>Dermabacteraceae</taxon>
        <taxon>Brachybacterium</taxon>
    </lineage>
</organism>
<dbReference type="InterPro" id="IPR023214">
    <property type="entry name" value="HAD_sf"/>
</dbReference>
<dbReference type="PRINTS" id="PR00413">
    <property type="entry name" value="HADHALOGNASE"/>
</dbReference>
<sequence>MSTSSLTQLRDLMHDHHIRAVVSDLDGVLRLFDPSLWGELDAIGGVPEGTVYEAVLGHPFLDEVVRGRGTHRQWCEHAASALVAAGSTPERADAVIRGWLSSPARIDREVLDELETLRAAGTAVFLLTNGTDRVPEELDDLEMTPFLGPGRRFLLNTADLGAAKPDRGAYALAHARIEHELGESLDAEQVAFLDDSPRHVRGAASYGWHAVLHRAV</sequence>
<name>C7MDB9_BRAFD</name>
<dbReference type="PATRIC" id="fig|446465.5.peg.1745"/>
<evidence type="ECO:0000313" key="1">
    <source>
        <dbReference type="EMBL" id="ACU85576.1"/>
    </source>
</evidence>
<dbReference type="KEGG" id="bfa:Bfae_17550"/>
<proteinExistence type="predicted"/>
<accession>C7MDB9</accession>
<dbReference type="eggNOG" id="COG1011">
    <property type="taxonomic scope" value="Bacteria"/>
</dbReference>
<dbReference type="OrthoDB" id="9797415at2"/>
<protein>
    <submittedName>
        <fullName evidence="1">Haloacid dehalogenase superfamily protein, subfamily IA, variant 3 with third motif having DD or ED</fullName>
    </submittedName>
</protein>
<reference evidence="1 2" key="1">
    <citation type="journal article" date="2009" name="Stand. Genomic Sci.">
        <title>Complete genome sequence of Brachybacterium faecium type strain (Schefferle 6-10).</title>
        <authorList>
            <person name="Lapidus A."/>
            <person name="Pukall R."/>
            <person name="Labuttii K."/>
            <person name="Copeland A."/>
            <person name="Del Rio T.G."/>
            <person name="Nolan M."/>
            <person name="Chen F."/>
            <person name="Lucas S."/>
            <person name="Tice H."/>
            <person name="Cheng J.F."/>
            <person name="Bruce D."/>
            <person name="Goodwin L."/>
            <person name="Pitluck S."/>
            <person name="Rohde M."/>
            <person name="Goker M."/>
            <person name="Pati A."/>
            <person name="Ivanova N."/>
            <person name="Mavrommatis K."/>
            <person name="Chen A."/>
            <person name="Palaniappan K."/>
            <person name="D'haeseleer P."/>
            <person name="Chain P."/>
            <person name="Bristow J."/>
            <person name="Eisen J.A."/>
            <person name="Markowitz V."/>
            <person name="Hugenholtz P."/>
            <person name="Kyrpides N.C."/>
            <person name="Klenk H.P."/>
        </authorList>
    </citation>
    <scope>NUCLEOTIDE SEQUENCE [LARGE SCALE GENOMIC DNA]</scope>
    <source>
        <strain evidence="2">ATCC 43885 / DSM 4810 / JCM 11609 / LMG 19847 / NBRC 14762 / NCIMB 9860 / 6-10</strain>
    </source>
</reference>
<keyword evidence="2" id="KW-1185">Reference proteome</keyword>
<dbReference type="AlphaFoldDB" id="C7MDB9"/>
<dbReference type="Pfam" id="PF00702">
    <property type="entry name" value="Hydrolase"/>
    <property type="match status" value="1"/>
</dbReference>
<evidence type="ECO:0000313" key="2">
    <source>
        <dbReference type="Proteomes" id="UP000001919"/>
    </source>
</evidence>
<dbReference type="Proteomes" id="UP000001919">
    <property type="component" value="Chromosome"/>
</dbReference>